<dbReference type="Proteomes" id="UP000198921">
    <property type="component" value="Unassembled WGS sequence"/>
</dbReference>
<dbReference type="InterPro" id="IPR011990">
    <property type="entry name" value="TPR-like_helical_dom_sf"/>
</dbReference>
<dbReference type="SUPFAM" id="SSF48452">
    <property type="entry name" value="TPR-like"/>
    <property type="match status" value="1"/>
</dbReference>
<organism evidence="1 2">
    <name type="scientific">Geodermatophilus africanus</name>
    <dbReference type="NCBI Taxonomy" id="1137993"/>
    <lineage>
        <taxon>Bacteria</taxon>
        <taxon>Bacillati</taxon>
        <taxon>Actinomycetota</taxon>
        <taxon>Actinomycetes</taxon>
        <taxon>Geodermatophilales</taxon>
        <taxon>Geodermatophilaceae</taxon>
        <taxon>Geodermatophilus</taxon>
    </lineage>
</organism>
<evidence type="ECO:0000313" key="2">
    <source>
        <dbReference type="Proteomes" id="UP000198921"/>
    </source>
</evidence>
<dbReference type="STRING" id="1137993.SAMN05660209_00765"/>
<evidence type="ECO:0008006" key="3">
    <source>
        <dbReference type="Google" id="ProtNLM"/>
    </source>
</evidence>
<evidence type="ECO:0000313" key="1">
    <source>
        <dbReference type="EMBL" id="SDX58213.1"/>
    </source>
</evidence>
<keyword evidence="2" id="KW-1185">Reference proteome</keyword>
<dbReference type="AlphaFoldDB" id="A0A1H3CVL3"/>
<dbReference type="Gene3D" id="1.25.40.10">
    <property type="entry name" value="Tetratricopeptide repeat domain"/>
    <property type="match status" value="1"/>
</dbReference>
<dbReference type="EMBL" id="FNOT01000002">
    <property type="protein sequence ID" value="SDX58213.1"/>
    <property type="molecule type" value="Genomic_DNA"/>
</dbReference>
<sequence>MARRSGHTVTVVRRSLSRDVVEELYARACTPEQHRAAAEKLAAWAEEVRPDDDGVSPASLLVSAGEHLTEAGDLEGAVALFRRAVVAGQPVPPDVRCYLHGGLLELGDAGAARRIAEELRHERPVDGDVYLFLGENHELAGDLREAHRWLTMGARRTFDDVEDGDDRAAEDAAGLLMARLRVRHALELPLDEYDTLVASALLSARDTPD</sequence>
<accession>A0A1H3CVL3</accession>
<reference evidence="2" key="1">
    <citation type="submission" date="2016-10" db="EMBL/GenBank/DDBJ databases">
        <authorList>
            <person name="Varghese N."/>
            <person name="Submissions S."/>
        </authorList>
    </citation>
    <scope>NUCLEOTIDE SEQUENCE [LARGE SCALE GENOMIC DNA]</scope>
    <source>
        <strain evidence="2">DSM 45422</strain>
    </source>
</reference>
<proteinExistence type="predicted"/>
<protein>
    <recommendedName>
        <fullName evidence="3">Tetratricopeptide repeat-containing protein</fullName>
    </recommendedName>
</protein>
<name>A0A1H3CVL3_9ACTN</name>
<gene>
    <name evidence="1" type="ORF">SAMN05660209_00765</name>
</gene>